<feature type="binding site" evidence="1">
    <location>
        <position position="1238"/>
    </location>
    <ligand>
        <name>2-oxoglutarate</name>
        <dbReference type="ChEBI" id="CHEBI:16810"/>
    </ligand>
</feature>
<dbReference type="RefSeq" id="XP_047762472.1">
    <property type="nucleotide sequence ID" value="XM_047905435.1"/>
</dbReference>
<keyword evidence="5" id="KW-1185">Reference proteome</keyword>
<feature type="region of interest" description="Disordered" evidence="2">
    <location>
        <begin position="930"/>
        <end position="996"/>
    </location>
</feature>
<dbReference type="GO" id="GO:0006307">
    <property type="term" value="P:DNA alkylation repair"/>
    <property type="evidence" value="ECO:0007669"/>
    <property type="project" value="TreeGrafter"/>
</dbReference>
<feature type="binding site" evidence="1">
    <location>
        <position position="1104"/>
    </location>
    <ligand>
        <name>2-oxoglutarate</name>
        <dbReference type="ChEBI" id="CHEBI:16810"/>
    </ligand>
</feature>
<feature type="compositionally biased region" description="Low complexity" evidence="2">
    <location>
        <begin position="224"/>
        <end position="241"/>
    </location>
</feature>
<dbReference type="GeneID" id="71986165"/>
<accession>A0A9Q8P9M7</accession>
<dbReference type="InterPro" id="IPR037151">
    <property type="entry name" value="AlkB-like_sf"/>
</dbReference>
<dbReference type="InterPro" id="IPR032852">
    <property type="entry name" value="ALKBH2"/>
</dbReference>
<feature type="compositionally biased region" description="Polar residues" evidence="2">
    <location>
        <begin position="444"/>
        <end position="461"/>
    </location>
</feature>
<dbReference type="PANTHER" id="PTHR31573">
    <property type="entry name" value="ALPHA-KETOGLUTARATE-DEPENDENT DIOXYGENASE ALKB HOMOLOG 2"/>
    <property type="match status" value="1"/>
</dbReference>
<evidence type="ECO:0000256" key="2">
    <source>
        <dbReference type="SAM" id="MobiDB-lite"/>
    </source>
</evidence>
<dbReference type="GO" id="GO:0008198">
    <property type="term" value="F:ferrous iron binding"/>
    <property type="evidence" value="ECO:0007669"/>
    <property type="project" value="TreeGrafter"/>
</dbReference>
<dbReference type="KEGG" id="ffu:CLAFUR5_06287"/>
<dbReference type="PANTHER" id="PTHR31573:SF4">
    <property type="entry name" value="FE2OG DIOXYGENASE DOMAIN-CONTAINING PROTEIN"/>
    <property type="match status" value="1"/>
</dbReference>
<dbReference type="GO" id="GO:0035516">
    <property type="term" value="F:broad specificity oxidative DNA demethylase activity"/>
    <property type="evidence" value="ECO:0007669"/>
    <property type="project" value="TreeGrafter"/>
</dbReference>
<sequence>MVSTSSARLAERRSLQQDSEPRYTVEPQEEFEAMIPAAPEPAKKSQPNDSKRTSWTKAPKQASTSGSQKKAGQQTAGAGKKRKAEVQPEEVATTSTRKRARSSKSDNTTAAIPPAPRKKGTSCADCRKRRIRCTHDLPAAETSTAHSKAKASTEVGSGALGRDAAALTRSPKPAPRRAATVAAAEDELPDAEDEAPHPEGSHEPDMSGVSMATPSTSQHSEPNSSPASHDPTSTTPPSSVSAIEVDVTAQTPPSKQAALDIDNAHVSPSPASSVLSSVPSDVMDLSSPDELRRDSKTNEKDSGGEIVADQEAVATDIADKDQATSLTDKEKRAESARKGWLKRKQNTAQATAIESEDLDQVRPLTAKEKKSASARKSWVKRKQNAAKIAEATSKKPTKRKTPARKASSSKQTKLVTLMLPKPTSSGTSKPRSTLQRPDPITPQPKASQQENGLPTPENSQAKAHVEEATSADPLLRQLAEKLTEREPLASKPLPQGQPLVWADSRQALCETVPYFKMPQSGCHQNDRHVYAFLFDSIGHCREYMDSDVIIARAGGGMEADASGQIVQKKHHLMTEAQVQAVLNDIELQNPLVLICGDRSVGAVCKMPHKYNVLGWFKPVSVWAEKTLGKGGKKWTTIKYRFERLNDSKPAWHQPEEQMVTDEDRQLAGDLTHTPCPECHRTFAHTYLCGWMCLNPDCDQFWKLEDGGDAPYGKLLYNPAFLLDRTRWAKEEEPYSVRPAVPTVGNTVGDNLTYINTRGICCPECGRCSSRRLFKGWRCDNPSCTFENFPQHIPVTPPMLHNPWENSGDGPALARNKHEGSHGVNVVVTHVHGFKVFTYTIAGVNGKFVHAVSNAKINREPRGPDEMFAAIQGQDEPGMDMHLERRRFGIEKMPVNKIESQTVPPVPAMPAAPSTPLRQSTLRFDLELDTLSLQRSSSSPVSPEKIGGQIGRERSSRLAERCQKAVSPNLADSASSTNAMEPAHVTPTNDESQSTPDVAAEMTENDNGSFLAGIEEAAEADEPQKSDPKDTTTVGKPVVEDGDLMTAFSINYGMPYKFVAVGSSLPFTDSPWPVRTCRADLNWASQTFLDSQDHMDFNEELIFAYLEGQKIEYHDDGESGLGPRIATLSLGGKAKMHLRMKMKHYTGCSKTGIFTAEKPMPHSIDGPEMYQKRLAAWNELQTLKATDKPAYERRRKELPKELGLFSKRMKKAEDLVTVTLNHGDIVLMEGYEIQQYLEHKVVPEQCLRFALTCRTVLPDHLKPEERPAYEVELDDGSMSCLRGMVARDTEA</sequence>
<feature type="compositionally biased region" description="Low complexity" evidence="2">
    <location>
        <begin position="266"/>
        <end position="288"/>
    </location>
</feature>
<dbReference type="Proteomes" id="UP000756132">
    <property type="component" value="Chromosome 5"/>
</dbReference>
<feature type="compositionally biased region" description="Basic and acidic residues" evidence="2">
    <location>
        <begin position="950"/>
        <end position="962"/>
    </location>
</feature>
<evidence type="ECO:0000313" key="5">
    <source>
        <dbReference type="Proteomes" id="UP000756132"/>
    </source>
</evidence>
<feature type="compositionally biased region" description="Basic and acidic residues" evidence="2">
    <location>
        <begin position="194"/>
        <end position="205"/>
    </location>
</feature>
<dbReference type="GO" id="GO:0051747">
    <property type="term" value="F:cytosine C-5 DNA demethylase activity"/>
    <property type="evidence" value="ECO:0007669"/>
    <property type="project" value="TreeGrafter"/>
</dbReference>
<evidence type="ECO:0000259" key="3">
    <source>
        <dbReference type="Pfam" id="PF13532"/>
    </source>
</evidence>
<reference evidence="4" key="1">
    <citation type="submission" date="2021-12" db="EMBL/GenBank/DDBJ databases">
        <authorList>
            <person name="Zaccaron A."/>
            <person name="Stergiopoulos I."/>
        </authorList>
    </citation>
    <scope>NUCLEOTIDE SEQUENCE</scope>
    <source>
        <strain evidence="4">Race5_Kim</strain>
    </source>
</reference>
<name>A0A9Q8P9M7_PASFU</name>
<dbReference type="SUPFAM" id="SSF51197">
    <property type="entry name" value="Clavaminate synthase-like"/>
    <property type="match status" value="1"/>
</dbReference>
<feature type="binding site" evidence="1">
    <location>
        <position position="1251"/>
    </location>
    <ligand>
        <name>2-oxoglutarate</name>
        <dbReference type="ChEBI" id="CHEBI:16810"/>
    </ligand>
</feature>
<feature type="binding site" evidence="1">
    <location>
        <position position="1253"/>
    </location>
    <ligand>
        <name>2-oxoglutarate</name>
        <dbReference type="ChEBI" id="CHEBI:16810"/>
    </ligand>
</feature>
<feature type="compositionally biased region" description="Acidic residues" evidence="2">
    <location>
        <begin position="184"/>
        <end position="193"/>
    </location>
</feature>
<feature type="compositionally biased region" description="Basic and acidic residues" evidence="2">
    <location>
        <begin position="9"/>
        <end position="23"/>
    </location>
</feature>
<protein>
    <recommendedName>
        <fullName evidence="3">Alpha-ketoglutarate-dependent dioxygenase AlkB-like domain-containing protein</fullName>
    </recommendedName>
</protein>
<feature type="compositionally biased region" description="Polar residues" evidence="2">
    <location>
        <begin position="422"/>
        <end position="435"/>
    </location>
</feature>
<feature type="domain" description="Alpha-ketoglutarate-dependent dioxygenase AlkB-like" evidence="3">
    <location>
        <begin position="1065"/>
        <end position="1243"/>
    </location>
</feature>
<dbReference type="OMA" id="EERPAYE"/>
<feature type="region of interest" description="Disordered" evidence="2">
    <location>
        <begin position="1"/>
        <end position="468"/>
    </location>
</feature>
<feature type="compositionally biased region" description="Polar residues" evidence="2">
    <location>
        <begin position="210"/>
        <end position="223"/>
    </location>
</feature>
<dbReference type="Pfam" id="PF13532">
    <property type="entry name" value="2OG-FeII_Oxy_2"/>
    <property type="match status" value="1"/>
</dbReference>
<feature type="binding site" evidence="1">
    <location>
        <position position="1113"/>
    </location>
    <ligand>
        <name>2-oxoglutarate</name>
        <dbReference type="ChEBI" id="CHEBI:16810"/>
    </ligand>
</feature>
<dbReference type="InterPro" id="IPR027450">
    <property type="entry name" value="AlkB-like"/>
</dbReference>
<reference evidence="4" key="2">
    <citation type="journal article" date="2022" name="Microb. Genom.">
        <title>A chromosome-scale genome assembly of the tomato pathogen Cladosporium fulvum reveals a compartmentalized genome architecture and the presence of a dispensable chromosome.</title>
        <authorList>
            <person name="Zaccaron A.Z."/>
            <person name="Chen L.H."/>
            <person name="Samaras A."/>
            <person name="Stergiopoulos I."/>
        </authorList>
    </citation>
    <scope>NUCLEOTIDE SEQUENCE</scope>
    <source>
        <strain evidence="4">Race5_Kim</strain>
    </source>
</reference>
<feature type="compositionally biased region" description="Polar residues" evidence="2">
    <location>
        <begin position="45"/>
        <end position="76"/>
    </location>
</feature>
<feature type="compositionally biased region" description="Polar residues" evidence="2">
    <location>
        <begin position="969"/>
        <end position="978"/>
    </location>
</feature>
<feature type="compositionally biased region" description="Basic and acidic residues" evidence="2">
    <location>
        <begin position="289"/>
        <end position="303"/>
    </location>
</feature>
<feature type="compositionally biased region" description="Basic and acidic residues" evidence="2">
    <location>
        <begin position="317"/>
        <end position="337"/>
    </location>
</feature>
<proteinExistence type="predicted"/>
<gene>
    <name evidence="4" type="ORF">CLAFUR5_06287</name>
</gene>
<feature type="compositionally biased region" description="Polar residues" evidence="2">
    <location>
        <begin position="985"/>
        <end position="995"/>
    </location>
</feature>
<feature type="region of interest" description="Disordered" evidence="2">
    <location>
        <begin position="1017"/>
        <end position="1036"/>
    </location>
</feature>
<dbReference type="Gene3D" id="2.60.120.590">
    <property type="entry name" value="Alpha-ketoglutarate-dependent dioxygenase AlkB-like"/>
    <property type="match status" value="1"/>
</dbReference>
<evidence type="ECO:0000313" key="4">
    <source>
        <dbReference type="EMBL" id="UJO18106.1"/>
    </source>
</evidence>
<feature type="binding site" evidence="1">
    <location>
        <position position="1247"/>
    </location>
    <ligand>
        <name>2-oxoglutarate</name>
        <dbReference type="ChEBI" id="CHEBI:16810"/>
    </ligand>
</feature>
<organism evidence="4 5">
    <name type="scientific">Passalora fulva</name>
    <name type="common">Tomato leaf mold</name>
    <name type="synonym">Cladosporium fulvum</name>
    <dbReference type="NCBI Taxonomy" id="5499"/>
    <lineage>
        <taxon>Eukaryota</taxon>
        <taxon>Fungi</taxon>
        <taxon>Dikarya</taxon>
        <taxon>Ascomycota</taxon>
        <taxon>Pezizomycotina</taxon>
        <taxon>Dothideomycetes</taxon>
        <taxon>Dothideomycetidae</taxon>
        <taxon>Mycosphaerellales</taxon>
        <taxon>Mycosphaerellaceae</taxon>
        <taxon>Fulvia</taxon>
    </lineage>
</organism>
<dbReference type="OrthoDB" id="2163491at2759"/>
<evidence type="ECO:0000256" key="1">
    <source>
        <dbReference type="PIRSR" id="PIRSR632852-1"/>
    </source>
</evidence>
<dbReference type="EMBL" id="CP090167">
    <property type="protein sequence ID" value="UJO18106.1"/>
    <property type="molecule type" value="Genomic_DNA"/>
</dbReference>